<dbReference type="GO" id="GO:0003700">
    <property type="term" value="F:DNA-binding transcription factor activity"/>
    <property type="evidence" value="ECO:0007669"/>
    <property type="project" value="TreeGrafter"/>
</dbReference>
<dbReference type="CDD" id="cd06285">
    <property type="entry name" value="PBP1_LacI-like"/>
    <property type="match status" value="1"/>
</dbReference>
<dbReference type="SMART" id="SM00354">
    <property type="entry name" value="HTH_LACI"/>
    <property type="match status" value="1"/>
</dbReference>
<accession>A0A5M3WIL5</accession>
<dbReference type="Proteomes" id="UP000331127">
    <property type="component" value="Unassembled WGS sequence"/>
</dbReference>
<name>A0A5M3WIL5_9ACTN</name>
<dbReference type="Gene3D" id="1.10.260.40">
    <property type="entry name" value="lambda repressor-like DNA-binding domains"/>
    <property type="match status" value="1"/>
</dbReference>
<protein>
    <submittedName>
        <fullName evidence="5">DNA-binding transcriptional regulator CytR</fullName>
    </submittedName>
</protein>
<dbReference type="Pfam" id="PF13377">
    <property type="entry name" value="Peripla_BP_3"/>
    <property type="match status" value="1"/>
</dbReference>
<proteinExistence type="predicted"/>
<feature type="domain" description="HTH lacI-type" evidence="4">
    <location>
        <begin position="8"/>
        <end position="64"/>
    </location>
</feature>
<keyword evidence="3" id="KW-0804">Transcription</keyword>
<dbReference type="Pfam" id="PF00356">
    <property type="entry name" value="LacI"/>
    <property type="match status" value="1"/>
</dbReference>
<dbReference type="PANTHER" id="PTHR30146:SF138">
    <property type="entry name" value="TRANSCRIPTIONAL REGULATORY PROTEIN"/>
    <property type="match status" value="1"/>
</dbReference>
<evidence type="ECO:0000313" key="5">
    <source>
        <dbReference type="EMBL" id="GES06991.1"/>
    </source>
</evidence>
<evidence type="ECO:0000313" key="6">
    <source>
        <dbReference type="Proteomes" id="UP000331127"/>
    </source>
</evidence>
<keyword evidence="1" id="KW-0805">Transcription regulation</keyword>
<organism evidence="5 6">
    <name type="scientific">Acrocarpospora macrocephala</name>
    <dbReference type="NCBI Taxonomy" id="150177"/>
    <lineage>
        <taxon>Bacteria</taxon>
        <taxon>Bacillati</taxon>
        <taxon>Actinomycetota</taxon>
        <taxon>Actinomycetes</taxon>
        <taxon>Streptosporangiales</taxon>
        <taxon>Streptosporangiaceae</taxon>
        <taxon>Acrocarpospora</taxon>
    </lineage>
</organism>
<keyword evidence="2 5" id="KW-0238">DNA-binding</keyword>
<evidence type="ECO:0000256" key="2">
    <source>
        <dbReference type="ARBA" id="ARBA00023125"/>
    </source>
</evidence>
<dbReference type="InterPro" id="IPR046335">
    <property type="entry name" value="LacI/GalR-like_sensor"/>
</dbReference>
<dbReference type="AlphaFoldDB" id="A0A5M3WIL5"/>
<reference evidence="5 6" key="1">
    <citation type="submission" date="2019-10" db="EMBL/GenBank/DDBJ databases">
        <title>Whole genome shotgun sequence of Acrocarpospora macrocephala NBRC 16266.</title>
        <authorList>
            <person name="Ichikawa N."/>
            <person name="Kimura A."/>
            <person name="Kitahashi Y."/>
            <person name="Komaki H."/>
            <person name="Oguchi A."/>
        </authorList>
    </citation>
    <scope>NUCLEOTIDE SEQUENCE [LARGE SCALE GENOMIC DNA]</scope>
    <source>
        <strain evidence="5 6">NBRC 16266</strain>
    </source>
</reference>
<gene>
    <name evidence="5" type="ORF">Amac_005860</name>
</gene>
<comment type="caution">
    <text evidence="5">The sequence shown here is derived from an EMBL/GenBank/DDBJ whole genome shotgun (WGS) entry which is preliminary data.</text>
</comment>
<dbReference type="SUPFAM" id="SSF47413">
    <property type="entry name" value="lambda repressor-like DNA-binding domains"/>
    <property type="match status" value="1"/>
</dbReference>
<dbReference type="Gene3D" id="3.40.50.2300">
    <property type="match status" value="2"/>
</dbReference>
<dbReference type="PANTHER" id="PTHR30146">
    <property type="entry name" value="LACI-RELATED TRANSCRIPTIONAL REPRESSOR"/>
    <property type="match status" value="1"/>
</dbReference>
<dbReference type="GO" id="GO:0000976">
    <property type="term" value="F:transcription cis-regulatory region binding"/>
    <property type="evidence" value="ECO:0007669"/>
    <property type="project" value="TreeGrafter"/>
</dbReference>
<dbReference type="RefSeq" id="WP_170322273.1">
    <property type="nucleotide sequence ID" value="NZ_BAAAHL010000029.1"/>
</dbReference>
<dbReference type="SUPFAM" id="SSF53822">
    <property type="entry name" value="Periplasmic binding protein-like I"/>
    <property type="match status" value="1"/>
</dbReference>
<dbReference type="EMBL" id="BLAE01000004">
    <property type="protein sequence ID" value="GES06991.1"/>
    <property type="molecule type" value="Genomic_DNA"/>
</dbReference>
<keyword evidence="6" id="KW-1185">Reference proteome</keyword>
<sequence>MDRSSARVTLKDIARLAGVHPATASRALDPARGDMLTPETRDRVRRVAQEAGYQVNSFARSLRKNSSGMVGVVVADVANPFLPPILRGIEQIIRAEQKLLLIAETHDDGSTLLEIIDHFVARRVDAVILSAAHLGDEHAVASLAEKIPVVLAVRSVGSARFPTITHDDVLGGQLAAEHLVSLGHRDLAQLRGPMDVSSFRGREQGFAAVMSTTTALERFVDQSATAPTVEEGRRLAKAILDTPGRHPTAFFAHNDLMAVGALEALRDRGLTCPRDISIVGYNDAPLSNHVNPPLTTVRLPSLELGRRVATLALAVIAGSPTEPTIEKLPPELVIRQSTAAPSHP</sequence>
<evidence type="ECO:0000259" key="4">
    <source>
        <dbReference type="PROSITE" id="PS50932"/>
    </source>
</evidence>
<dbReference type="InterPro" id="IPR000843">
    <property type="entry name" value="HTH_LacI"/>
</dbReference>
<evidence type="ECO:0000256" key="1">
    <source>
        <dbReference type="ARBA" id="ARBA00023015"/>
    </source>
</evidence>
<dbReference type="InterPro" id="IPR028082">
    <property type="entry name" value="Peripla_BP_I"/>
</dbReference>
<dbReference type="InterPro" id="IPR010982">
    <property type="entry name" value="Lambda_DNA-bd_dom_sf"/>
</dbReference>
<evidence type="ECO:0000256" key="3">
    <source>
        <dbReference type="ARBA" id="ARBA00023163"/>
    </source>
</evidence>
<dbReference type="PROSITE" id="PS50932">
    <property type="entry name" value="HTH_LACI_2"/>
    <property type="match status" value="1"/>
</dbReference>
<dbReference type="CDD" id="cd01392">
    <property type="entry name" value="HTH_LacI"/>
    <property type="match status" value="1"/>
</dbReference>